<evidence type="ECO:0000313" key="1">
    <source>
        <dbReference type="EMBL" id="QJI01525.1"/>
    </source>
</evidence>
<protein>
    <recommendedName>
        <fullName evidence="2">Bacteriophage T4 Gp32 single-stranded DNA-binding domain-containing protein</fullName>
    </recommendedName>
</protein>
<accession>A0A6M3XU75</accession>
<organism evidence="1">
    <name type="scientific">viral metagenome</name>
    <dbReference type="NCBI Taxonomy" id="1070528"/>
    <lineage>
        <taxon>unclassified sequences</taxon>
        <taxon>metagenomes</taxon>
        <taxon>organismal metagenomes</taxon>
    </lineage>
</organism>
<sequence>MKEQSPWDVDEETLRGIEKENRGASSGLICPKRCASISKPCAACTYIQTAIYAKQFPQQHPARKWASEKKAKASVYFNAIDPANPEVALLLRVGVDAGSSIINGLKEDWTGVLNPLKGQGRELKFKKYKGEGNFNKYRVEPVLEPADYAIPKSTLASLHNLDQENLIRMIEEGEMPDSFFDISSMKMDEVKRFRLCPPWTSGSMGKDNKRPLTFIWRHWGLSKGQIEGTESLDWKDLGPKKEEKMVDVPWDDTPKQETPMTEVLEERVEGEKPTKQCWGHSEFFEADDATCIACQYFKPCGKAAMSG</sequence>
<name>A0A6M3XU75_9ZZZZ</name>
<proteinExistence type="predicted"/>
<dbReference type="EMBL" id="MT144930">
    <property type="protein sequence ID" value="QJI01525.1"/>
    <property type="molecule type" value="Genomic_DNA"/>
</dbReference>
<dbReference type="AlphaFoldDB" id="A0A6M3XU75"/>
<evidence type="ECO:0008006" key="2">
    <source>
        <dbReference type="Google" id="ProtNLM"/>
    </source>
</evidence>
<reference evidence="1" key="1">
    <citation type="submission" date="2020-03" db="EMBL/GenBank/DDBJ databases">
        <title>The deep terrestrial virosphere.</title>
        <authorList>
            <person name="Holmfeldt K."/>
            <person name="Nilsson E."/>
            <person name="Simone D."/>
            <person name="Lopez-Fernandez M."/>
            <person name="Wu X."/>
            <person name="de Brujin I."/>
            <person name="Lundin D."/>
            <person name="Andersson A."/>
            <person name="Bertilsson S."/>
            <person name="Dopson M."/>
        </authorList>
    </citation>
    <scope>NUCLEOTIDE SEQUENCE</scope>
    <source>
        <strain evidence="1">TM448B02607</strain>
    </source>
</reference>
<gene>
    <name evidence="1" type="ORF">TM448B02607_0003</name>
</gene>